<keyword evidence="1 6" id="KW-0808">Transferase</keyword>
<dbReference type="PROSITE" id="PS51671">
    <property type="entry name" value="ACT"/>
    <property type="match status" value="2"/>
</dbReference>
<comment type="cofactor">
    <cofactor evidence="6">
        <name>Mg(2+)</name>
        <dbReference type="ChEBI" id="CHEBI:18420"/>
    </cofactor>
</comment>
<comment type="domain">
    <text evidence="6">Has four distinct domains: an N-terminal nucleotidyltransferase (NT) domain responsible for UTase activity, a central HD domain that encodes UR activity, and two C-terminal ACT domains that seem to have a role in glutamine sensing.</text>
</comment>
<dbReference type="InterPro" id="IPR010043">
    <property type="entry name" value="UTase/UR"/>
</dbReference>
<dbReference type="Pfam" id="PF08335">
    <property type="entry name" value="GlnD_UR_UTase"/>
    <property type="match status" value="1"/>
</dbReference>
<evidence type="ECO:0000256" key="5">
    <source>
        <dbReference type="ARBA" id="ARBA00023268"/>
    </source>
</evidence>
<evidence type="ECO:0000256" key="1">
    <source>
        <dbReference type="ARBA" id="ARBA00022679"/>
    </source>
</evidence>
<dbReference type="PIRSF" id="PIRSF006288">
    <property type="entry name" value="PII_uridyltransf"/>
    <property type="match status" value="1"/>
</dbReference>
<dbReference type="InterPro" id="IPR013546">
    <property type="entry name" value="PII_UdlTrfase/GS_AdlTrfase"/>
</dbReference>
<gene>
    <name evidence="6" type="primary">glnD</name>
    <name evidence="8" type="ORF">HNQ55_000482</name>
</gene>
<feature type="domain" description="ACT" evidence="7">
    <location>
        <begin position="788"/>
        <end position="858"/>
    </location>
</feature>
<dbReference type="NCBIfam" id="TIGR01693">
    <property type="entry name" value="UTase_glnD"/>
    <property type="match status" value="1"/>
</dbReference>
<protein>
    <recommendedName>
        <fullName evidence="6">Bifunctional uridylyltransferase/uridylyl-removing enzyme</fullName>
        <shortName evidence="6">UTase/UR</shortName>
    </recommendedName>
    <alternativeName>
        <fullName evidence="6">Bifunctional [protein-PII] modification enzyme</fullName>
    </alternativeName>
    <alternativeName>
        <fullName evidence="6">Bifunctional nitrogen sensor protein</fullName>
    </alternativeName>
    <domain>
        <recommendedName>
            <fullName evidence="6">[Protein-PII] uridylyltransferase</fullName>
            <shortName evidence="6">PII uridylyltransferase</shortName>
            <shortName evidence="6">UTase</shortName>
            <ecNumber evidence="6">2.7.7.59</ecNumber>
        </recommendedName>
    </domain>
    <domain>
        <recommendedName>
            <fullName evidence="6">[Protein-PII]-UMP uridylyl-removing enzyme</fullName>
            <shortName evidence="6">UR</shortName>
            <ecNumber evidence="6">3.1.4.-</ecNumber>
        </recommendedName>
    </domain>
</protein>
<name>A0A7X0NEK4_9GAMM</name>
<dbReference type="PANTHER" id="PTHR47320:SF1">
    <property type="entry name" value="BIFUNCTIONAL URIDYLYLTRANSFERASE_URIDYLYL-REMOVING ENZYME"/>
    <property type="match status" value="1"/>
</dbReference>
<dbReference type="EMBL" id="JACHHU010000002">
    <property type="protein sequence ID" value="MBB6542007.1"/>
    <property type="molecule type" value="Genomic_DNA"/>
</dbReference>
<evidence type="ECO:0000256" key="2">
    <source>
        <dbReference type="ARBA" id="ARBA00022695"/>
    </source>
</evidence>
<dbReference type="CDD" id="cd04900">
    <property type="entry name" value="ACT_UUR-like_1"/>
    <property type="match status" value="1"/>
</dbReference>
<dbReference type="PANTHER" id="PTHR47320">
    <property type="entry name" value="BIFUNCTIONAL URIDYLYLTRANSFERASE/URIDYLYL-REMOVING ENZYME"/>
    <property type="match status" value="1"/>
</dbReference>
<dbReference type="AlphaFoldDB" id="A0A7X0NEK4"/>
<evidence type="ECO:0000313" key="9">
    <source>
        <dbReference type="Proteomes" id="UP000537141"/>
    </source>
</evidence>
<dbReference type="CDD" id="cd05401">
    <property type="entry name" value="NT_GlnE_GlnD_like"/>
    <property type="match status" value="1"/>
</dbReference>
<dbReference type="SUPFAM" id="SSF81301">
    <property type="entry name" value="Nucleotidyltransferase"/>
    <property type="match status" value="1"/>
</dbReference>
<dbReference type="EC" id="3.1.4.-" evidence="6"/>
<comment type="activity regulation">
    <text evidence="6">Uridylyltransferase (UTase) activity is inhibited by glutamine, while glutamine activates uridylyl-removing (UR) activity.</text>
</comment>
<comment type="function">
    <text evidence="6">Modifies, by uridylylation and deuridylylation, the PII regulatory proteins (GlnB and homologs), in response to the nitrogen status of the cell that GlnD senses through the glutamine level. Under low glutamine levels, catalyzes the conversion of the PII proteins and UTP to PII-UMP and PPi, while under higher glutamine levels, GlnD hydrolyzes PII-UMP to PII and UMP (deuridylylation). Thus, controls uridylylation state and activity of the PII proteins, and plays an important role in the regulation of nitrogen metabolism.</text>
</comment>
<dbReference type="Proteomes" id="UP000537141">
    <property type="component" value="Unassembled WGS sequence"/>
</dbReference>
<feature type="region of interest" description="Uridylyltransferase" evidence="6">
    <location>
        <begin position="1"/>
        <end position="326"/>
    </location>
</feature>
<keyword evidence="2 6" id="KW-0548">Nucleotidyltransferase</keyword>
<organism evidence="8 9">
    <name type="scientific">Thalassotalea piscium</name>
    <dbReference type="NCBI Taxonomy" id="1230533"/>
    <lineage>
        <taxon>Bacteria</taxon>
        <taxon>Pseudomonadati</taxon>
        <taxon>Pseudomonadota</taxon>
        <taxon>Gammaproteobacteria</taxon>
        <taxon>Alteromonadales</taxon>
        <taxon>Colwelliaceae</taxon>
        <taxon>Thalassotalea</taxon>
    </lineage>
</organism>
<dbReference type="InterPro" id="IPR043519">
    <property type="entry name" value="NT_sf"/>
</dbReference>
<keyword evidence="5 6" id="KW-0511">Multifunctional enzyme</keyword>
<evidence type="ECO:0000256" key="3">
    <source>
        <dbReference type="ARBA" id="ARBA00022801"/>
    </source>
</evidence>
<dbReference type="SUPFAM" id="SSF81891">
    <property type="entry name" value="Poly A polymerase C-terminal region-like"/>
    <property type="match status" value="1"/>
</dbReference>
<dbReference type="Gene3D" id="1.20.120.330">
    <property type="entry name" value="Nucleotidyltransferases domain 2"/>
    <property type="match status" value="1"/>
</dbReference>
<evidence type="ECO:0000256" key="4">
    <source>
        <dbReference type="ARBA" id="ARBA00022842"/>
    </source>
</evidence>
<proteinExistence type="inferred from homology"/>
<evidence type="ECO:0000313" key="8">
    <source>
        <dbReference type="EMBL" id="MBB6542007.1"/>
    </source>
</evidence>
<dbReference type="InterPro" id="IPR002912">
    <property type="entry name" value="ACT_dom"/>
</dbReference>
<comment type="similarity">
    <text evidence="6">Belongs to the GlnD family.</text>
</comment>
<keyword evidence="9" id="KW-1185">Reference proteome</keyword>
<dbReference type="EC" id="2.7.7.59" evidence="6"/>
<dbReference type="InterPro" id="IPR045865">
    <property type="entry name" value="ACT-like_dom_sf"/>
</dbReference>
<comment type="caution">
    <text evidence="8">The sequence shown here is derived from an EMBL/GenBank/DDBJ whole genome shotgun (WGS) entry which is preliminary data.</text>
</comment>
<evidence type="ECO:0000256" key="6">
    <source>
        <dbReference type="HAMAP-Rule" id="MF_00277"/>
    </source>
</evidence>
<dbReference type="HAMAP" id="MF_00277">
    <property type="entry name" value="PII_uridylyl_transf"/>
    <property type="match status" value="1"/>
</dbReference>
<comment type="catalytic activity">
    <reaction evidence="6">
        <text>[protein-PII]-uridylyl-L-tyrosine + H2O = [protein-PII]-L-tyrosine + UMP + H(+)</text>
        <dbReference type="Rhea" id="RHEA:48600"/>
        <dbReference type="Rhea" id="RHEA-COMP:12147"/>
        <dbReference type="Rhea" id="RHEA-COMP:12148"/>
        <dbReference type="ChEBI" id="CHEBI:15377"/>
        <dbReference type="ChEBI" id="CHEBI:15378"/>
        <dbReference type="ChEBI" id="CHEBI:46858"/>
        <dbReference type="ChEBI" id="CHEBI:57865"/>
        <dbReference type="ChEBI" id="CHEBI:90602"/>
    </reaction>
</comment>
<comment type="caution">
    <text evidence="6">Lacks conserved residue(s) required for the propagation of feature annotation.</text>
</comment>
<dbReference type="SUPFAM" id="SSF55021">
    <property type="entry name" value="ACT-like"/>
    <property type="match status" value="1"/>
</dbReference>
<reference evidence="8 9" key="1">
    <citation type="submission" date="2020-08" db="EMBL/GenBank/DDBJ databases">
        <title>Genomic Encyclopedia of Type Strains, Phase IV (KMG-IV): sequencing the most valuable type-strain genomes for metagenomic binning, comparative biology and taxonomic classification.</title>
        <authorList>
            <person name="Goeker M."/>
        </authorList>
    </citation>
    <scope>NUCLEOTIDE SEQUENCE [LARGE SCALE GENOMIC DNA]</scope>
    <source>
        <strain evidence="8 9">DSM 26287</strain>
    </source>
</reference>
<dbReference type="GO" id="GO:0006808">
    <property type="term" value="P:regulation of nitrogen utilization"/>
    <property type="evidence" value="ECO:0007669"/>
    <property type="project" value="UniProtKB-UniRule"/>
</dbReference>
<accession>A0A7X0NEK4</accession>
<dbReference type="Gene3D" id="1.10.3090.10">
    <property type="entry name" value="cca-adding enzyme, domain 2"/>
    <property type="match status" value="1"/>
</dbReference>
<evidence type="ECO:0000259" key="7">
    <source>
        <dbReference type="PROSITE" id="PS51671"/>
    </source>
</evidence>
<dbReference type="SUPFAM" id="SSF81593">
    <property type="entry name" value="Nucleotidyltransferase substrate binding subunit/domain"/>
    <property type="match status" value="1"/>
</dbReference>
<dbReference type="GO" id="GO:0008773">
    <property type="term" value="F:[protein-PII] uridylyltransferase activity"/>
    <property type="evidence" value="ECO:0007669"/>
    <property type="project" value="UniProtKB-UniRule"/>
</dbReference>
<dbReference type="RefSeq" id="WP_286289446.1">
    <property type="nucleotide sequence ID" value="NZ_AP027362.1"/>
</dbReference>
<sequence length="858" mass="98733">MNIDSEASSREAIKTSIQEMSDKLNECFLTHSIQMLMRERAKHFDHLLLQLWQHYQLNADNLSLNAAGGYGRQSLHPHSDIDLAIIYNGKLSSEQQENLSLFLTKLWDFGVDIGHSVRSIDESLSSAKNDITIATNLLDIRHLSGAEQHAETIRINLYQNHLWSSESFYHAKIAEQDARQKKAKDTSLYLEPNLKNNPGGLRDAHTIMWIAQKHFSVENANALPSTGFLQQDELAELSESYDFICRVRWALHSVTNSPQETLLFEHQADVAKFMHFGSGDNSQTAIERMMKQLFRAMTRVRELNQMISDSFRLDTLNGRATEKNIIIDEYFMVRDNLIEAQFEHVFINKQQVIRLFKLIADNKNIDGIAPQTLRLLRQTRRGLLGELQDYQGCREEFLAILAHPTGTQKALALMHRYGILASYFPQWRHIEGQMQFDMHNAYTVDEHAFKTLQFIDSFKRNKDKTSLAYAVCRSIKDELGLKFAALFHHLSGIQAIDKNMLSAMQAKEIADLHQLKNSSINRIQWLITNQDLLVSAIQTQNINEPDEIKRLAQLIGSQEKLNSLYILTMADMMATNENYFNDWHEYQLNQIYMFIRDALNQGLENIFAARQVIRENKQDARKLLIELGLSEVQVNHCWAVLPNNFFSHNSLPDIVSITSVLAKSLGDEKVFSIENSDQNITSLVVYTKDRPKLFVDLFKTFSSSKLRVKDAQIMRTKNNYALEIFRLLDHDDEPLDDEYRLQSVIERIEQTLTNEFTPSSLSTPLYVRNFEHTPNIELLKTTSKNKALLKVNTLDDPSYIEQICHLFSKHNFFIHSAKISTLGETTENVFLVSHANAEGEKQPIEHEKLVDLLAKEIS</sequence>
<comment type="catalytic activity">
    <reaction evidence="6">
        <text>[protein-PII]-L-tyrosine + UTP = [protein-PII]-uridylyl-L-tyrosine + diphosphate</text>
        <dbReference type="Rhea" id="RHEA:13673"/>
        <dbReference type="Rhea" id="RHEA-COMP:12147"/>
        <dbReference type="Rhea" id="RHEA-COMP:12148"/>
        <dbReference type="ChEBI" id="CHEBI:33019"/>
        <dbReference type="ChEBI" id="CHEBI:46398"/>
        <dbReference type="ChEBI" id="CHEBI:46858"/>
        <dbReference type="ChEBI" id="CHEBI:90602"/>
        <dbReference type="EC" id="2.7.7.59"/>
    </reaction>
</comment>
<dbReference type="GO" id="GO:0008081">
    <property type="term" value="F:phosphoric diester hydrolase activity"/>
    <property type="evidence" value="ECO:0007669"/>
    <property type="project" value="UniProtKB-UniRule"/>
</dbReference>
<keyword evidence="4 6" id="KW-0460">Magnesium</keyword>
<keyword evidence="3 6" id="KW-0378">Hydrolase</keyword>
<feature type="domain" description="ACT" evidence="7">
    <location>
        <begin position="682"/>
        <end position="764"/>
    </location>
</feature>